<reference evidence="1 2" key="1">
    <citation type="submission" date="2018-03" db="EMBL/GenBank/DDBJ databases">
        <title>Aquarubrobacter algicola gen. nov., sp. nov., a novel actinobacterium isolated from shallow eutrophic lake during the end of cyanobacterial harmful algal blooms.</title>
        <authorList>
            <person name="Chun S.J."/>
        </authorList>
    </citation>
    <scope>NUCLEOTIDE SEQUENCE [LARGE SCALE GENOMIC DNA]</scope>
    <source>
        <strain evidence="1 2">Seoho-28</strain>
    </source>
</reference>
<dbReference type="Pfam" id="PF05787">
    <property type="entry name" value="PhoX"/>
    <property type="match status" value="1"/>
</dbReference>
<name>A0A2T4UN88_9ACTN</name>
<comment type="caution">
    <text evidence="1">The sequence shown here is derived from an EMBL/GenBank/DDBJ whole genome shotgun (WGS) entry which is preliminary data.</text>
</comment>
<accession>A0A2T4UN88</accession>
<dbReference type="EMBL" id="PYYB01000001">
    <property type="protein sequence ID" value="PTL60703.1"/>
    <property type="molecule type" value="Genomic_DNA"/>
</dbReference>
<organism evidence="1 2">
    <name type="scientific">Paraconexibacter algicola</name>
    <dbReference type="NCBI Taxonomy" id="2133960"/>
    <lineage>
        <taxon>Bacteria</taxon>
        <taxon>Bacillati</taxon>
        <taxon>Actinomycetota</taxon>
        <taxon>Thermoleophilia</taxon>
        <taxon>Solirubrobacterales</taxon>
        <taxon>Paraconexibacteraceae</taxon>
        <taxon>Paraconexibacter</taxon>
    </lineage>
</organism>
<dbReference type="AlphaFoldDB" id="A0A2T4UN88"/>
<evidence type="ECO:0000313" key="2">
    <source>
        <dbReference type="Proteomes" id="UP000240739"/>
    </source>
</evidence>
<sequence length="447" mass="47746">MLSRSAQGGLGLALSGSLGLLFGGPAAAHGRPAGYGPLIPDPAGILSLPQGFHYSVIAESGVTRLETGEPTPADPDGSAAFPLRRGGTALIVNHEISGSDAPTVPTVPDHTFNPAAGGGTTTIEVDARGRRVREYVSLAGTVNNCAGGRSPWGTWLTCEETEATVAGVQHGWVFEVDPYDQRANRAPKPIKALGRFSHESVAVDPLRGVIYETEDAGTPNGLFYRWTPPRGLRRLGRGVLRTLPDDAGTLEALRALRPDGTFVPDLSPAREVGTRYRTRWVTVPDRFAATTPTRKQAYAEEPTRSRKLEGMWWGDGGCYFVCSFARTADGSAGVHDGQVWFLDPRAQTIELKIHFEYTPDQDGDADGPDNITVSPYGGLVIAEDGEGASHLVGSTASGETFFLARNELAGESEFTGSTFSADRRTLFANVQSPGHVFAITGPFRRQR</sequence>
<evidence type="ECO:0000313" key="1">
    <source>
        <dbReference type="EMBL" id="PTL60703.1"/>
    </source>
</evidence>
<dbReference type="SUPFAM" id="SSF63829">
    <property type="entry name" value="Calcium-dependent phosphotriesterase"/>
    <property type="match status" value="1"/>
</dbReference>
<keyword evidence="2" id="KW-1185">Reference proteome</keyword>
<gene>
    <name evidence="1" type="ORF">C7Y72_03975</name>
</gene>
<dbReference type="PANTHER" id="PTHR35399:SF4">
    <property type="entry name" value="MEMBRANE PROTEIN"/>
    <property type="match status" value="1"/>
</dbReference>
<protein>
    <submittedName>
        <fullName evidence="1">Tat pathway signal sequence domain protein</fullName>
    </submittedName>
</protein>
<proteinExistence type="predicted"/>
<dbReference type="OrthoDB" id="5169219at2"/>
<dbReference type="Proteomes" id="UP000240739">
    <property type="component" value="Unassembled WGS sequence"/>
</dbReference>
<dbReference type="InterPro" id="IPR008557">
    <property type="entry name" value="PhoX"/>
</dbReference>
<dbReference type="PANTHER" id="PTHR35399">
    <property type="entry name" value="SLR8030 PROTEIN"/>
    <property type="match status" value="1"/>
</dbReference>